<organism evidence="5 6">
    <name type="scientific">Microbacterium hominis</name>
    <dbReference type="NCBI Taxonomy" id="162426"/>
    <lineage>
        <taxon>Bacteria</taxon>
        <taxon>Bacillati</taxon>
        <taxon>Actinomycetota</taxon>
        <taxon>Actinomycetes</taxon>
        <taxon>Micrococcales</taxon>
        <taxon>Microbacteriaceae</taxon>
        <taxon>Microbacterium</taxon>
    </lineage>
</organism>
<gene>
    <name evidence="5" type="ORF">HQM25_13490</name>
</gene>
<feature type="transmembrane region" description="Helical" evidence="3">
    <location>
        <begin position="505"/>
        <end position="524"/>
    </location>
</feature>
<feature type="transmembrane region" description="Helical" evidence="3">
    <location>
        <begin position="768"/>
        <end position="795"/>
    </location>
</feature>
<feature type="transmembrane region" description="Helical" evidence="3">
    <location>
        <begin position="431"/>
        <end position="464"/>
    </location>
</feature>
<feature type="transmembrane region" description="Helical" evidence="3">
    <location>
        <begin position="614"/>
        <end position="641"/>
    </location>
</feature>
<dbReference type="InterPro" id="IPR001296">
    <property type="entry name" value="Glyco_trans_1"/>
</dbReference>
<feature type="transmembrane region" description="Helical" evidence="3">
    <location>
        <begin position="740"/>
        <end position="762"/>
    </location>
</feature>
<dbReference type="AlphaFoldDB" id="A0A7D4Q3S1"/>
<protein>
    <recommendedName>
        <fullName evidence="1">D-inositol 3-phosphate glycosyltransferase</fullName>
    </recommendedName>
</protein>
<keyword evidence="3" id="KW-0812">Transmembrane</keyword>
<dbReference type="EMBL" id="CP054038">
    <property type="protein sequence ID" value="QKJ20271.1"/>
    <property type="molecule type" value="Genomic_DNA"/>
</dbReference>
<sequence>MTDDEGARRSSAPLRIGLFADGDFSDPRTNSGVAAGILGGLRAQPDVDVVFAESTAPTRLQKILLRALTIRLPVARWKSASRQNSLARRWRSRARDAVLTRNPDSVDTIVHVRNVYEPAAVPYAAFIDSTFEMAGAWRPWRVSARAREAEERYLRGADEVFTAGRAARESVIADYGVDPTRTFAVGGGANLLPSEEPHRDASADAPLRVLFVGLDLERKGGDVVIEAVRRCRAAGVAVEVTMVGHDGPAGEGITWAGPIWDRAELARLYAVHDVLAHPARHEPYGLVVLEGMGFGLPAVVSDVGSLPDIVDDGSTGLVCHVDAVEEFSEAITLLAENTQMRREMGERASQRARTEHTWDAVARRLTASLREARERAAPSRERTAGRAAATRRATGDRLAMTGYYFANTAVLGLAALLLIPALVLAASPDHWAQIAIGQAVGAVFGILVGMGWTTVGAGLIANVSPTDAAEEYLFSLYARVVLFALVSPVVVFATLLATMNGGVDAVLAALQIALTGIGPGWYFIGRGQPRQWLLMDTVPRAAGSLVAMAIAFTTGSVTAAIGATIVALLVGTALSTLLIARTGESRAVRWRAGFGPRPFAARLRRQSPLIASGLVFSALMVLPLALVNVLLPSLVASFALLDKIQRQAATAISPIVQIAQYALARGDLSDFPARLRAVGFRYFGVTALISVAFVVAGPLLVRLLGAGQIEVPFSAILATAAVIAFTQFEQFATRAMLGNLGILAPIPWMSALGALIGLGLLVPAGSAFGVTGVLSAIALGLLAASIGDVVAYRVATRDRFAVRN</sequence>
<dbReference type="SUPFAM" id="SSF53756">
    <property type="entry name" value="UDP-Glycosyltransferase/glycogen phosphorylase"/>
    <property type="match status" value="1"/>
</dbReference>
<dbReference type="PANTHER" id="PTHR45947">
    <property type="entry name" value="SULFOQUINOVOSYL TRANSFERASE SQD2"/>
    <property type="match status" value="1"/>
</dbReference>
<dbReference type="PANTHER" id="PTHR45947:SF3">
    <property type="entry name" value="SULFOQUINOVOSYL TRANSFERASE SQD2"/>
    <property type="match status" value="1"/>
</dbReference>
<reference evidence="5 6" key="1">
    <citation type="submission" date="2020-05" db="EMBL/GenBank/DDBJ databases">
        <title>Strain PA2F3 complete genome.</title>
        <authorList>
            <person name="Kim Y.-S."/>
            <person name="Kim S.-J."/>
            <person name="Jung H.-k."/>
            <person name="Kim S.-E."/>
            <person name="Kim K.-H."/>
        </authorList>
    </citation>
    <scope>NUCLEOTIDE SEQUENCE [LARGE SCALE GENOMIC DNA]</scope>
    <source>
        <strain evidence="5 6">PA2F3</strain>
    </source>
</reference>
<dbReference type="Pfam" id="PF00534">
    <property type="entry name" value="Glycos_transf_1"/>
    <property type="match status" value="1"/>
</dbReference>
<dbReference type="Proteomes" id="UP000502498">
    <property type="component" value="Chromosome"/>
</dbReference>
<feature type="domain" description="Glycosyl transferase family 1" evidence="4">
    <location>
        <begin position="204"/>
        <end position="350"/>
    </location>
</feature>
<evidence type="ECO:0000256" key="3">
    <source>
        <dbReference type="SAM" id="Phobius"/>
    </source>
</evidence>
<feature type="transmembrane region" description="Helical" evidence="3">
    <location>
        <begin position="401"/>
        <end position="425"/>
    </location>
</feature>
<dbReference type="RefSeq" id="WP_172990706.1">
    <property type="nucleotide sequence ID" value="NZ_CP054038.1"/>
</dbReference>
<name>A0A7D4Q3S1_9MICO</name>
<dbReference type="GO" id="GO:0016757">
    <property type="term" value="F:glycosyltransferase activity"/>
    <property type="evidence" value="ECO:0007669"/>
    <property type="project" value="InterPro"/>
</dbReference>
<evidence type="ECO:0000256" key="2">
    <source>
        <dbReference type="ARBA" id="ARBA00022679"/>
    </source>
</evidence>
<feature type="transmembrane region" description="Helical" evidence="3">
    <location>
        <begin position="682"/>
        <end position="705"/>
    </location>
</feature>
<keyword evidence="3" id="KW-1133">Transmembrane helix</keyword>
<evidence type="ECO:0000313" key="5">
    <source>
        <dbReference type="EMBL" id="QKJ20271.1"/>
    </source>
</evidence>
<accession>A0A7D4Q3S1</accession>
<feature type="transmembrane region" description="Helical" evidence="3">
    <location>
        <begin position="476"/>
        <end position="499"/>
    </location>
</feature>
<proteinExistence type="predicted"/>
<dbReference type="Gene3D" id="3.40.50.2000">
    <property type="entry name" value="Glycogen Phosphorylase B"/>
    <property type="match status" value="2"/>
</dbReference>
<evidence type="ECO:0000259" key="4">
    <source>
        <dbReference type="Pfam" id="PF00534"/>
    </source>
</evidence>
<evidence type="ECO:0000313" key="6">
    <source>
        <dbReference type="Proteomes" id="UP000502498"/>
    </source>
</evidence>
<evidence type="ECO:0000256" key="1">
    <source>
        <dbReference type="ARBA" id="ARBA00021292"/>
    </source>
</evidence>
<feature type="transmembrane region" description="Helical" evidence="3">
    <location>
        <begin position="711"/>
        <end position="728"/>
    </location>
</feature>
<dbReference type="CDD" id="cd03801">
    <property type="entry name" value="GT4_PimA-like"/>
    <property type="match status" value="1"/>
</dbReference>
<keyword evidence="3" id="KW-0472">Membrane</keyword>
<keyword evidence="2 5" id="KW-0808">Transferase</keyword>
<feature type="transmembrane region" description="Helical" evidence="3">
    <location>
        <begin position="545"/>
        <end position="570"/>
    </location>
</feature>
<dbReference type="InterPro" id="IPR050194">
    <property type="entry name" value="Glycosyltransferase_grp1"/>
</dbReference>